<dbReference type="Proteomes" id="UP000291822">
    <property type="component" value="Unassembled WGS sequence"/>
</dbReference>
<dbReference type="CDD" id="cd06588">
    <property type="entry name" value="PhnB_like"/>
    <property type="match status" value="1"/>
</dbReference>
<gene>
    <name evidence="2" type="ORF">EZM97_33480</name>
</gene>
<organism evidence="2 3">
    <name type="scientific">Dyella soli</name>
    <dbReference type="NCBI Taxonomy" id="522319"/>
    <lineage>
        <taxon>Bacteria</taxon>
        <taxon>Pseudomonadati</taxon>
        <taxon>Pseudomonadota</taxon>
        <taxon>Gammaproteobacteria</taxon>
        <taxon>Lysobacterales</taxon>
        <taxon>Rhodanobacteraceae</taxon>
        <taxon>Dyella</taxon>
    </lineage>
</organism>
<reference evidence="2 3" key="1">
    <citation type="submission" date="2019-02" db="EMBL/GenBank/DDBJ databases">
        <title>Dyella amyloliquefaciens sp. nov., isolated from forest soil.</title>
        <authorList>
            <person name="Gao Z.-H."/>
            <person name="Qiu L.-H."/>
        </authorList>
    </citation>
    <scope>NUCLEOTIDE SEQUENCE [LARGE SCALE GENOMIC DNA]</scope>
    <source>
        <strain evidence="2 3">KACC 12747</strain>
    </source>
</reference>
<dbReference type="RefSeq" id="WP_131413085.1">
    <property type="nucleotide sequence ID" value="NZ_SJTG01000006.1"/>
</dbReference>
<evidence type="ECO:0000259" key="1">
    <source>
        <dbReference type="Pfam" id="PF06983"/>
    </source>
</evidence>
<name>A0A4R0YE40_9GAMM</name>
<protein>
    <submittedName>
        <fullName evidence="2">VOC family protein</fullName>
    </submittedName>
</protein>
<dbReference type="Pfam" id="PF06983">
    <property type="entry name" value="3-dmu-9_3-mt"/>
    <property type="match status" value="1"/>
</dbReference>
<keyword evidence="3" id="KW-1185">Reference proteome</keyword>
<dbReference type="AlphaFoldDB" id="A0A4R0YE40"/>
<comment type="caution">
    <text evidence="2">The sequence shown here is derived from an EMBL/GenBank/DDBJ whole genome shotgun (WGS) entry which is preliminary data.</text>
</comment>
<accession>A0A4R0YE40</accession>
<dbReference type="PANTHER" id="PTHR33990">
    <property type="entry name" value="PROTEIN YJDN-RELATED"/>
    <property type="match status" value="1"/>
</dbReference>
<dbReference type="PANTHER" id="PTHR33990:SF1">
    <property type="entry name" value="PROTEIN YJDN"/>
    <property type="match status" value="1"/>
</dbReference>
<sequence>MQVQAYLFFEGRCEEALAFYTKTIGAQVLMLKRYKEAPPNHEGPTQPPELAEKVMHASFRVGESVVMGSDGYSRGEPKFEGFSLSLTVASDDEAARVFKALVDGGEATMPLEKTFFSSSFGMLKDRFGVHWMVMAAP</sequence>
<dbReference type="InterPro" id="IPR029068">
    <property type="entry name" value="Glyas_Bleomycin-R_OHBP_Dase"/>
</dbReference>
<dbReference type="InterPro" id="IPR028973">
    <property type="entry name" value="PhnB-like"/>
</dbReference>
<dbReference type="SUPFAM" id="SSF54593">
    <property type="entry name" value="Glyoxalase/Bleomycin resistance protein/Dihydroxybiphenyl dioxygenase"/>
    <property type="match status" value="1"/>
</dbReference>
<evidence type="ECO:0000313" key="2">
    <source>
        <dbReference type="EMBL" id="TCI06400.1"/>
    </source>
</evidence>
<dbReference type="Gene3D" id="3.10.180.10">
    <property type="entry name" value="2,3-Dihydroxybiphenyl 1,2-Dioxygenase, domain 1"/>
    <property type="match status" value="1"/>
</dbReference>
<evidence type="ECO:0000313" key="3">
    <source>
        <dbReference type="Proteomes" id="UP000291822"/>
    </source>
</evidence>
<dbReference type="EMBL" id="SJTG01000006">
    <property type="protein sequence ID" value="TCI06400.1"/>
    <property type="molecule type" value="Genomic_DNA"/>
</dbReference>
<proteinExistence type="predicted"/>
<feature type="domain" description="PhnB-like" evidence="1">
    <location>
        <begin position="3"/>
        <end position="133"/>
    </location>
</feature>